<protein>
    <recommendedName>
        <fullName evidence="7">Cell division protein FtsQ/DivIB C-terminal domain-containing protein</fullName>
    </recommendedName>
</protein>
<reference evidence="8 9" key="1">
    <citation type="submission" date="2018-05" db="EMBL/GenBank/DDBJ databases">
        <title>Rhodohalobacter halophilus gen. nov., sp. nov., a moderately halophilic member of the family Balneolaceae.</title>
        <authorList>
            <person name="Liu Z.-W."/>
        </authorList>
    </citation>
    <scope>NUCLEOTIDE SEQUENCE [LARGE SCALE GENOMIC DNA]</scope>
    <source>
        <strain evidence="8 9">8A47</strain>
    </source>
</reference>
<keyword evidence="6" id="KW-0131">Cell cycle</keyword>
<organism evidence="8 9">
    <name type="scientific">Rhodohalobacter mucosus</name>
    <dbReference type="NCBI Taxonomy" id="2079485"/>
    <lineage>
        <taxon>Bacteria</taxon>
        <taxon>Pseudomonadati</taxon>
        <taxon>Balneolota</taxon>
        <taxon>Balneolia</taxon>
        <taxon>Balneolales</taxon>
        <taxon>Balneolaceae</taxon>
        <taxon>Rhodohalobacter</taxon>
    </lineage>
</organism>
<evidence type="ECO:0000256" key="2">
    <source>
        <dbReference type="ARBA" id="ARBA00022519"/>
    </source>
</evidence>
<dbReference type="PANTHER" id="PTHR35851:SF1">
    <property type="entry name" value="CELL DIVISION PROTEIN FTSQ"/>
    <property type="match status" value="1"/>
</dbReference>
<gene>
    <name evidence="8" type="ORF">DDZ15_06690</name>
</gene>
<keyword evidence="4" id="KW-0812">Transmembrane</keyword>
<dbReference type="Proteomes" id="UP000245533">
    <property type="component" value="Unassembled WGS sequence"/>
</dbReference>
<keyword evidence="9" id="KW-1185">Reference proteome</keyword>
<dbReference type="InterPro" id="IPR005548">
    <property type="entry name" value="Cell_div_FtsQ/DivIB_C"/>
</dbReference>
<dbReference type="InterPro" id="IPR026579">
    <property type="entry name" value="FtsQ"/>
</dbReference>
<proteinExistence type="predicted"/>
<evidence type="ECO:0000256" key="6">
    <source>
        <dbReference type="ARBA" id="ARBA00023306"/>
    </source>
</evidence>
<dbReference type="AlphaFoldDB" id="A0A316TV37"/>
<evidence type="ECO:0000256" key="4">
    <source>
        <dbReference type="ARBA" id="ARBA00022692"/>
    </source>
</evidence>
<evidence type="ECO:0000256" key="3">
    <source>
        <dbReference type="ARBA" id="ARBA00022618"/>
    </source>
</evidence>
<sequence>MSWLAAVCFIAGLAVIAGFYLEQNTRIHAVDFSGNYYTDSEDLADAIEPVSPVNELADSVDYTILFDTIRPLPYVNEISVSMNFRGRLTFIINEYEPMGLIVDGSERMYVSEDGILLPVVPGKAKDVPLVYGFRTSTPGDSLSGKAWNEMESFLTEAKKSTVNWSTLSELAWNENEGVVALSHENGVKLVFGHEQFSERLAHWELFYTDVITHEGIDSFRLIDLRFRNQIVTQQS</sequence>
<dbReference type="GO" id="GO:0090529">
    <property type="term" value="P:cell septum assembly"/>
    <property type="evidence" value="ECO:0007669"/>
    <property type="project" value="InterPro"/>
</dbReference>
<dbReference type="PANTHER" id="PTHR35851">
    <property type="entry name" value="CELL DIVISION PROTEIN FTSQ"/>
    <property type="match status" value="1"/>
</dbReference>
<evidence type="ECO:0000256" key="5">
    <source>
        <dbReference type="ARBA" id="ARBA00022989"/>
    </source>
</evidence>
<keyword evidence="3" id="KW-0132">Cell division</keyword>
<keyword evidence="5" id="KW-1133">Transmembrane helix</keyword>
<dbReference type="InterPro" id="IPR045335">
    <property type="entry name" value="FtsQ_C_sf"/>
</dbReference>
<dbReference type="Gene3D" id="3.40.50.11690">
    <property type="entry name" value="Cell division protein FtsQ/DivIB"/>
    <property type="match status" value="1"/>
</dbReference>
<name>A0A316TV37_9BACT</name>
<evidence type="ECO:0000259" key="7">
    <source>
        <dbReference type="Pfam" id="PF03799"/>
    </source>
</evidence>
<evidence type="ECO:0000256" key="1">
    <source>
        <dbReference type="ARBA" id="ARBA00022475"/>
    </source>
</evidence>
<dbReference type="EMBL" id="QGGB01000005">
    <property type="protein sequence ID" value="PWN06955.1"/>
    <property type="molecule type" value="Genomic_DNA"/>
</dbReference>
<accession>A0A316TV37</accession>
<feature type="domain" description="Cell division protein FtsQ/DivIB C-terminal" evidence="7">
    <location>
        <begin position="105"/>
        <end position="225"/>
    </location>
</feature>
<keyword evidence="1" id="KW-1003">Cell membrane</keyword>
<comment type="caution">
    <text evidence="8">The sequence shown here is derived from an EMBL/GenBank/DDBJ whole genome shotgun (WGS) entry which is preliminary data.</text>
</comment>
<evidence type="ECO:0000313" key="8">
    <source>
        <dbReference type="EMBL" id="PWN06955.1"/>
    </source>
</evidence>
<evidence type="ECO:0000313" key="9">
    <source>
        <dbReference type="Proteomes" id="UP000245533"/>
    </source>
</evidence>
<keyword evidence="2" id="KW-0997">Cell inner membrane</keyword>
<keyword evidence="5" id="KW-0472">Membrane</keyword>
<dbReference type="Pfam" id="PF03799">
    <property type="entry name" value="FtsQ_DivIB_C"/>
    <property type="match status" value="1"/>
</dbReference>